<evidence type="ECO:0000313" key="1">
    <source>
        <dbReference type="EMBL" id="GCD11402.1"/>
    </source>
</evidence>
<reference evidence="1 2" key="1">
    <citation type="submission" date="2018-11" db="EMBL/GenBank/DDBJ databases">
        <title>Genome sequencing and assembly of Clostridium tagluense strain A121.</title>
        <authorList>
            <person name="Murakami T."/>
            <person name="Segawa T."/>
            <person name="Shcherbakova V.A."/>
            <person name="Mori H."/>
            <person name="Yoshimura Y."/>
        </authorList>
    </citation>
    <scope>NUCLEOTIDE SEQUENCE [LARGE SCALE GENOMIC DNA]</scope>
    <source>
        <strain evidence="1 2">A121</strain>
    </source>
</reference>
<sequence>MNNNLNVAMVENFLGMCVKGIVINKGEEEPIILENFQYYNEGTQFIIKNTDTEERIPITNIKEYLVRGYEDYIHMKNNNTDIFIEDLAI</sequence>
<dbReference type="RefSeq" id="WP_125003191.1">
    <property type="nucleotide sequence ID" value="NZ_BHYK01000017.1"/>
</dbReference>
<proteinExistence type="predicted"/>
<dbReference type="AlphaFoldDB" id="A0A401UPD6"/>
<protein>
    <submittedName>
        <fullName evidence="1">Uncharacterized protein</fullName>
    </submittedName>
</protein>
<dbReference type="Proteomes" id="UP000287872">
    <property type="component" value="Unassembled WGS sequence"/>
</dbReference>
<dbReference type="EMBL" id="BHYK01000017">
    <property type="protein sequence ID" value="GCD11402.1"/>
    <property type="molecule type" value="Genomic_DNA"/>
</dbReference>
<keyword evidence="2" id="KW-1185">Reference proteome</keyword>
<organism evidence="1 2">
    <name type="scientific">Clostridium tagluense</name>
    <dbReference type="NCBI Taxonomy" id="360422"/>
    <lineage>
        <taxon>Bacteria</taxon>
        <taxon>Bacillati</taxon>
        <taxon>Bacillota</taxon>
        <taxon>Clostridia</taxon>
        <taxon>Eubacteriales</taxon>
        <taxon>Clostridiaceae</taxon>
        <taxon>Clostridium</taxon>
    </lineage>
</organism>
<accession>A0A401UPD6</accession>
<name>A0A401UPD6_9CLOT</name>
<evidence type="ECO:0000313" key="2">
    <source>
        <dbReference type="Proteomes" id="UP000287872"/>
    </source>
</evidence>
<comment type="caution">
    <text evidence="1">The sequence shown here is derived from an EMBL/GenBank/DDBJ whole genome shotgun (WGS) entry which is preliminary data.</text>
</comment>
<gene>
    <name evidence="1" type="ORF">Ctaglu_30250</name>
</gene>